<feature type="transmembrane region" description="Helical" evidence="5">
    <location>
        <begin position="176"/>
        <end position="194"/>
    </location>
</feature>
<feature type="transmembrane region" description="Helical" evidence="5">
    <location>
        <begin position="256"/>
        <end position="276"/>
    </location>
</feature>
<dbReference type="GO" id="GO:0016020">
    <property type="term" value="C:membrane"/>
    <property type="evidence" value="ECO:0007669"/>
    <property type="project" value="UniProtKB-SubCell"/>
</dbReference>
<dbReference type="InterPro" id="IPR013525">
    <property type="entry name" value="ABC2_TM"/>
</dbReference>
<dbReference type="STRING" id="1346.BMF34_09205"/>
<dbReference type="InterPro" id="IPR051784">
    <property type="entry name" value="Nod_factor_ABC_transporter"/>
</dbReference>
<dbReference type="GeneID" id="35764968"/>
<evidence type="ECO:0000313" key="10">
    <source>
        <dbReference type="Proteomes" id="UP000269148"/>
    </source>
</evidence>
<dbReference type="RefSeq" id="WP_003100185.1">
    <property type="nucleotide sequence ID" value="NZ_CP010783.1"/>
</dbReference>
<dbReference type="Pfam" id="PF01061">
    <property type="entry name" value="ABC2_membrane"/>
    <property type="match status" value="1"/>
</dbReference>
<dbReference type="Proteomes" id="UP000269148">
    <property type="component" value="Unassembled WGS sequence"/>
</dbReference>
<evidence type="ECO:0000256" key="2">
    <source>
        <dbReference type="ARBA" id="ARBA00022692"/>
    </source>
</evidence>
<dbReference type="AlphaFoldDB" id="A0A3L8GE94"/>
<evidence type="ECO:0000313" key="9">
    <source>
        <dbReference type="Proteomes" id="UP000025245"/>
    </source>
</evidence>
<reference evidence="8 10" key="2">
    <citation type="submission" date="2018-06" db="EMBL/GenBank/DDBJ databases">
        <title>Mutators as drivers of adaptation in pathogenic bacteria and a risk factor for host jumps and vaccine escape.</title>
        <authorList>
            <person name="Barnes A.C."/>
            <person name="Silayeva O."/>
        </authorList>
    </citation>
    <scope>NUCLEOTIDE SEQUENCE [LARGE SCALE GENOMIC DNA]</scope>
    <source>
        <strain evidence="8 10">QMA0445</strain>
    </source>
</reference>
<dbReference type="PANTHER" id="PTHR43229:SF2">
    <property type="entry name" value="NODULATION PROTEIN J"/>
    <property type="match status" value="1"/>
</dbReference>
<feature type="transmembrane region" description="Helical" evidence="5">
    <location>
        <begin position="104"/>
        <end position="129"/>
    </location>
</feature>
<dbReference type="PANTHER" id="PTHR43229">
    <property type="entry name" value="NODULATION PROTEIN J"/>
    <property type="match status" value="1"/>
</dbReference>
<gene>
    <name evidence="8" type="ORF">DIY07_09285</name>
    <name evidence="7" type="ORF">DQ08_09225</name>
</gene>
<dbReference type="EMBL" id="QLQD01000080">
    <property type="protein sequence ID" value="RLU55007.1"/>
    <property type="molecule type" value="Genomic_DNA"/>
</dbReference>
<dbReference type="KEGG" id="siq:DQ08_09225"/>
<feature type="domain" description="ABC-2 type transporter transmembrane" evidence="6">
    <location>
        <begin position="3"/>
        <end position="221"/>
    </location>
</feature>
<dbReference type="KEGG" id="sio:DW64_09205"/>
<dbReference type="EMBL" id="CP007586">
    <property type="protein sequence ID" value="AHY16611.1"/>
    <property type="molecule type" value="Genomic_DNA"/>
</dbReference>
<evidence type="ECO:0000313" key="8">
    <source>
        <dbReference type="EMBL" id="RLU55007.1"/>
    </source>
</evidence>
<evidence type="ECO:0000256" key="1">
    <source>
        <dbReference type="ARBA" id="ARBA00004141"/>
    </source>
</evidence>
<dbReference type="KEGG" id="siz:SI82_09190"/>
<evidence type="ECO:0000259" key="6">
    <source>
        <dbReference type="Pfam" id="PF01061"/>
    </source>
</evidence>
<feature type="transmembrane region" description="Helical" evidence="5">
    <location>
        <begin position="58"/>
        <end position="77"/>
    </location>
</feature>
<organism evidence="8 10">
    <name type="scientific">Streptococcus iniae</name>
    <name type="common">Streptococcus shiloi</name>
    <dbReference type="NCBI Taxonomy" id="1346"/>
    <lineage>
        <taxon>Bacteria</taxon>
        <taxon>Bacillati</taxon>
        <taxon>Bacillota</taxon>
        <taxon>Bacilli</taxon>
        <taxon>Lactobacillales</taxon>
        <taxon>Streptococcaceae</taxon>
        <taxon>Streptococcus</taxon>
    </lineage>
</organism>
<feature type="transmembrane region" description="Helical" evidence="5">
    <location>
        <begin position="20"/>
        <end position="38"/>
    </location>
</feature>
<dbReference type="OrthoDB" id="162334at2"/>
<keyword evidence="9" id="KW-1185">Reference proteome</keyword>
<evidence type="ECO:0000313" key="7">
    <source>
        <dbReference type="EMBL" id="AHY16611.1"/>
    </source>
</evidence>
<accession>A0A3L8GE94</accession>
<comment type="subcellular location">
    <subcellularLocation>
        <location evidence="1">Membrane</location>
        <topology evidence="1">Multi-pass membrane protein</topology>
    </subcellularLocation>
</comment>
<dbReference type="GO" id="GO:0140359">
    <property type="term" value="F:ABC-type transporter activity"/>
    <property type="evidence" value="ECO:0007669"/>
    <property type="project" value="InterPro"/>
</dbReference>
<keyword evidence="4 5" id="KW-0472">Membrane</keyword>
<name>A0A3L8GE94_STRIN</name>
<sequence>MTAVIERHLKLYFSDKSGIFFSLLGALIAFVLYIIFLQHNLVLSWEKSLSNPEKTLDLWVMGGVLAVTGITTSWSALSRIVEDKEKSVWDDLLLTDVSPLKLHLGYFLSASIISLIMQVVVFLVMQTYFAWQDQLSISPELFPQLLLIAFLSSLQASLFATLVLQFVKTMAIESRLGTIIGTTSGFLVGVYIPVGVLPDLGKLVVKGTPGAYIASLYRQVLLKDSIKLLEWSKTDFREFMGIGMKLDKLTSLHDDYRIVMITIFGMLLLLATLIVIHKTKKS</sequence>
<proteinExistence type="predicted"/>
<dbReference type="Proteomes" id="UP000025245">
    <property type="component" value="Chromosome"/>
</dbReference>
<keyword evidence="2 5" id="KW-0812">Transmembrane</keyword>
<evidence type="ECO:0000256" key="3">
    <source>
        <dbReference type="ARBA" id="ARBA00022989"/>
    </source>
</evidence>
<keyword evidence="3 5" id="KW-1133">Transmembrane helix</keyword>
<protein>
    <submittedName>
        <fullName evidence="7 8">ABC transporter permease</fullName>
    </submittedName>
</protein>
<feature type="transmembrane region" description="Helical" evidence="5">
    <location>
        <begin position="141"/>
        <end position="164"/>
    </location>
</feature>
<evidence type="ECO:0000256" key="5">
    <source>
        <dbReference type="SAM" id="Phobius"/>
    </source>
</evidence>
<evidence type="ECO:0000256" key="4">
    <source>
        <dbReference type="ARBA" id="ARBA00023136"/>
    </source>
</evidence>
<reference evidence="7 9" key="1">
    <citation type="journal article" date="2014" name="Genome Announc.">
        <title>Complete Genome Sequence of a Virulent Strain, Streptococcus iniae ISET0901, Isolated from Diseased Tilapia.</title>
        <authorList>
            <person name="Pridgeon J.W."/>
            <person name="Zhang D."/>
            <person name="Zhang L."/>
        </authorList>
    </citation>
    <scope>NUCLEOTIDE SEQUENCE [LARGE SCALE GENOMIC DNA]</scope>
    <source>
        <strain evidence="7 9">ISET0901</strain>
    </source>
</reference>